<evidence type="ECO:0000313" key="3">
    <source>
        <dbReference type="Proteomes" id="UP000721844"/>
    </source>
</evidence>
<gene>
    <name evidence="2" type="ORF">ACELLULO517_13210</name>
</gene>
<dbReference type="EMBL" id="JAESVA010000004">
    <property type="protein sequence ID" value="MCB8881200.1"/>
    <property type="molecule type" value="Genomic_DNA"/>
</dbReference>
<keyword evidence="1" id="KW-0732">Signal</keyword>
<feature type="chain" id="PRO_5037559329" description="Secreted protein" evidence="1">
    <location>
        <begin position="27"/>
        <end position="325"/>
    </location>
</feature>
<sequence length="325" mass="33814">MTARRICGFAASILLGLMAAVSPAAAAEVALLKPFGTVSIHSPIQPVPPGGPLPYTASGPAASWGVVAWDIPGGDLSAFTSTQGGAGPISTSHAAEATVSVAQSPADGPVISLSQDGAILPCQTAGGQPRESDLLLSPNRGNNHFDVSGYLSQSHAYALTSLHHLTASATVSYSATPSARPEVCGVAQGSALMAVILNNPVRHQTLFYQLALTLVCGPQPAPRLAFCAKMRAEPWSNFFFTKNPFGVDDRLPLLGQAFLTSGETRTIHVDLLPRLIGFLRAGPLSLDTDPSHWTIGGFYAGQDIWGGVKLTTHWSSVQLVADVAD</sequence>
<keyword evidence="3" id="KW-1185">Reference proteome</keyword>
<organism evidence="2 3">
    <name type="scientific">Acidisoma cellulosilyticum</name>
    <dbReference type="NCBI Taxonomy" id="2802395"/>
    <lineage>
        <taxon>Bacteria</taxon>
        <taxon>Pseudomonadati</taxon>
        <taxon>Pseudomonadota</taxon>
        <taxon>Alphaproteobacteria</taxon>
        <taxon>Acetobacterales</taxon>
        <taxon>Acidocellaceae</taxon>
        <taxon>Acidisoma</taxon>
    </lineage>
</organism>
<proteinExistence type="predicted"/>
<feature type="signal peptide" evidence="1">
    <location>
        <begin position="1"/>
        <end position="26"/>
    </location>
</feature>
<accession>A0A963Z1T5</accession>
<evidence type="ECO:0000313" key="2">
    <source>
        <dbReference type="EMBL" id="MCB8881200.1"/>
    </source>
</evidence>
<comment type="caution">
    <text evidence="2">The sequence shown here is derived from an EMBL/GenBank/DDBJ whole genome shotgun (WGS) entry which is preliminary data.</text>
</comment>
<dbReference type="Proteomes" id="UP000721844">
    <property type="component" value="Unassembled WGS sequence"/>
</dbReference>
<protein>
    <recommendedName>
        <fullName evidence="4">Secreted protein</fullName>
    </recommendedName>
</protein>
<evidence type="ECO:0008006" key="4">
    <source>
        <dbReference type="Google" id="ProtNLM"/>
    </source>
</evidence>
<evidence type="ECO:0000256" key="1">
    <source>
        <dbReference type="SAM" id="SignalP"/>
    </source>
</evidence>
<reference evidence="2 3" key="1">
    <citation type="journal article" date="2021" name="Microorganisms">
        <title>Acidisoma silvae sp. nov. and Acidisomacellulosilytica sp. nov., Two Acidophilic Bacteria Isolated from Decaying Wood, Hydrolyzing Cellulose and Producing Poly-3-hydroxybutyrate.</title>
        <authorList>
            <person name="Mieszkin S."/>
            <person name="Pouder E."/>
            <person name="Uroz S."/>
            <person name="Simon-Colin C."/>
            <person name="Alain K."/>
        </authorList>
    </citation>
    <scope>NUCLEOTIDE SEQUENCE [LARGE SCALE GENOMIC DNA]</scope>
    <source>
        <strain evidence="2 3">HW T5.17</strain>
    </source>
</reference>
<dbReference type="RefSeq" id="WP_227307870.1">
    <property type="nucleotide sequence ID" value="NZ_JAESVA010000004.1"/>
</dbReference>
<dbReference type="AlphaFoldDB" id="A0A963Z1T5"/>
<name>A0A963Z1T5_9PROT</name>